<dbReference type="AlphaFoldDB" id="A0A076PQ36"/>
<reference evidence="2 3" key="1">
    <citation type="journal article" date="2014" name="Genome Announc.">
        <title>Complete Genome Sequence of Polychlorinated Biphenyl Degrader Comamonas testosteroni TK102 (NBRC 109938).</title>
        <authorList>
            <person name="Fukuda K."/>
            <person name="Hosoyama A."/>
            <person name="Tsuchikane K."/>
            <person name="Ohji S."/>
            <person name="Yamazoe A."/>
            <person name="Fujita N."/>
            <person name="Shintani M."/>
            <person name="Kimbara K."/>
        </authorList>
    </citation>
    <scope>NUCLEOTIDE SEQUENCE [LARGE SCALE GENOMIC DNA]</scope>
    <source>
        <strain evidence="2">TK102</strain>
    </source>
</reference>
<dbReference type="HOGENOM" id="CLU_3116761_0_0_4"/>
<feature type="region of interest" description="Disordered" evidence="1">
    <location>
        <begin position="1"/>
        <end position="33"/>
    </location>
</feature>
<protein>
    <submittedName>
        <fullName evidence="2">Uncharacterized protein</fullName>
    </submittedName>
</protein>
<name>A0A076PQ36_COMTE</name>
<dbReference type="Proteomes" id="UP000028782">
    <property type="component" value="Chromosome"/>
</dbReference>
<proteinExistence type="predicted"/>
<sequence length="50" mass="5165">MAAGTRISHEMLKLGQGLSRSQPGLGEAGPRQQPAIAKAVADLADHSLLD</sequence>
<organism evidence="2 3">
    <name type="scientific">Comamonas testosteroni TK102</name>
    <dbReference type="NCBI Taxonomy" id="1392005"/>
    <lineage>
        <taxon>Bacteria</taxon>
        <taxon>Pseudomonadati</taxon>
        <taxon>Pseudomonadota</taxon>
        <taxon>Betaproteobacteria</taxon>
        <taxon>Burkholderiales</taxon>
        <taxon>Comamonadaceae</taxon>
        <taxon>Comamonas</taxon>
    </lineage>
</organism>
<dbReference type="KEGG" id="ctes:O987_13595"/>
<accession>A0A076PQ36</accession>
<evidence type="ECO:0000313" key="2">
    <source>
        <dbReference type="EMBL" id="AIJ46836.1"/>
    </source>
</evidence>
<gene>
    <name evidence="2" type="ORF">O987_13595</name>
</gene>
<dbReference type="EMBL" id="CP006704">
    <property type="protein sequence ID" value="AIJ46836.1"/>
    <property type="molecule type" value="Genomic_DNA"/>
</dbReference>
<evidence type="ECO:0000313" key="3">
    <source>
        <dbReference type="Proteomes" id="UP000028782"/>
    </source>
</evidence>
<evidence type="ECO:0000256" key="1">
    <source>
        <dbReference type="SAM" id="MobiDB-lite"/>
    </source>
</evidence>